<comment type="caution">
    <text evidence="7">The sequence shown here is derived from an EMBL/GenBank/DDBJ whole genome shotgun (WGS) entry which is preliminary data.</text>
</comment>
<dbReference type="Proteomes" id="UP001152795">
    <property type="component" value="Unassembled WGS sequence"/>
</dbReference>
<evidence type="ECO:0000256" key="4">
    <source>
        <dbReference type="ARBA" id="ARBA00023136"/>
    </source>
</evidence>
<keyword evidence="4 6" id="KW-0472">Membrane</keyword>
<evidence type="ECO:0000256" key="5">
    <source>
        <dbReference type="SAM" id="MobiDB-lite"/>
    </source>
</evidence>
<sequence length="157" mass="17060">MLFARHGDIKQTRRQNMAEIVFSWGWNFTMAPSNWTNMIIKLNFICLPKQSVSPGCLLIKLIKYSPADCPTTTSTTVSSSEAAPTKSPTIATSATTPESSNGTVTTSQPTHTKSPTRSKEQQEGESSSVVGIVVGVLVGILVLCGIILGYFCYKRKR</sequence>
<organism evidence="7 8">
    <name type="scientific">Paramuricea clavata</name>
    <name type="common">Red gorgonian</name>
    <name type="synonym">Violescent sea-whip</name>
    <dbReference type="NCBI Taxonomy" id="317549"/>
    <lineage>
        <taxon>Eukaryota</taxon>
        <taxon>Metazoa</taxon>
        <taxon>Cnidaria</taxon>
        <taxon>Anthozoa</taxon>
        <taxon>Octocorallia</taxon>
        <taxon>Malacalcyonacea</taxon>
        <taxon>Plexauridae</taxon>
        <taxon>Paramuricea</taxon>
    </lineage>
</organism>
<keyword evidence="8" id="KW-1185">Reference proteome</keyword>
<keyword evidence="2 6" id="KW-0812">Transmembrane</keyword>
<feature type="region of interest" description="Disordered" evidence="5">
    <location>
        <begin position="70"/>
        <end position="124"/>
    </location>
</feature>
<dbReference type="GO" id="GO:0016020">
    <property type="term" value="C:membrane"/>
    <property type="evidence" value="ECO:0007669"/>
    <property type="project" value="UniProtKB-SubCell"/>
</dbReference>
<keyword evidence="3 6" id="KW-1133">Transmembrane helix</keyword>
<proteinExistence type="predicted"/>
<feature type="compositionally biased region" description="Polar residues" evidence="5">
    <location>
        <begin position="86"/>
        <end position="115"/>
    </location>
</feature>
<accession>A0A6S7GNX3</accession>
<dbReference type="Pfam" id="PF05808">
    <property type="entry name" value="Podoplanin"/>
    <property type="match status" value="1"/>
</dbReference>
<feature type="compositionally biased region" description="Low complexity" evidence="5">
    <location>
        <begin position="70"/>
        <end position="85"/>
    </location>
</feature>
<feature type="transmembrane region" description="Helical" evidence="6">
    <location>
        <begin position="129"/>
        <end position="153"/>
    </location>
</feature>
<dbReference type="EMBL" id="CACRXK020001884">
    <property type="protein sequence ID" value="CAB3991599.1"/>
    <property type="molecule type" value="Genomic_DNA"/>
</dbReference>
<dbReference type="PANTHER" id="PTHR15549">
    <property type="entry name" value="PAIRED IMMUNOGLOBULIN-LIKE TYPE 2 RECEPTOR"/>
    <property type="match status" value="1"/>
</dbReference>
<evidence type="ECO:0000256" key="3">
    <source>
        <dbReference type="ARBA" id="ARBA00022989"/>
    </source>
</evidence>
<evidence type="ECO:0000313" key="8">
    <source>
        <dbReference type="Proteomes" id="UP001152795"/>
    </source>
</evidence>
<gene>
    <name evidence="7" type="ORF">PACLA_8A072047</name>
</gene>
<comment type="subcellular location">
    <subcellularLocation>
        <location evidence="1">Membrane</location>
        <topology evidence="1">Single-pass membrane protein</topology>
    </subcellularLocation>
</comment>
<dbReference type="AlphaFoldDB" id="A0A6S7GNX3"/>
<evidence type="ECO:0000256" key="1">
    <source>
        <dbReference type="ARBA" id="ARBA00004167"/>
    </source>
</evidence>
<name>A0A6S7GNX3_PARCT</name>
<evidence type="ECO:0000313" key="7">
    <source>
        <dbReference type="EMBL" id="CAB3991599.1"/>
    </source>
</evidence>
<dbReference type="InterPro" id="IPR051694">
    <property type="entry name" value="Immunoregulatory_rcpt-like"/>
</dbReference>
<evidence type="ECO:0000256" key="6">
    <source>
        <dbReference type="SAM" id="Phobius"/>
    </source>
</evidence>
<reference evidence="7" key="1">
    <citation type="submission" date="2020-04" db="EMBL/GenBank/DDBJ databases">
        <authorList>
            <person name="Alioto T."/>
            <person name="Alioto T."/>
            <person name="Gomez Garrido J."/>
        </authorList>
    </citation>
    <scope>NUCLEOTIDE SEQUENCE</scope>
    <source>
        <strain evidence="7">A484AB</strain>
    </source>
</reference>
<dbReference type="GO" id="GO:0071944">
    <property type="term" value="C:cell periphery"/>
    <property type="evidence" value="ECO:0007669"/>
    <property type="project" value="UniProtKB-ARBA"/>
</dbReference>
<protein>
    <submittedName>
        <fullName evidence="7">Uncharacterized protein</fullName>
    </submittedName>
</protein>
<evidence type="ECO:0000256" key="2">
    <source>
        <dbReference type="ARBA" id="ARBA00022692"/>
    </source>
</evidence>